<protein>
    <submittedName>
        <fullName evidence="3">DUF1851 domain-containing protein</fullName>
    </submittedName>
</protein>
<dbReference type="AlphaFoldDB" id="A0A514EFM6"/>
<dbReference type="InterPro" id="IPR015002">
    <property type="entry name" value="T6SS_Tdi1_C"/>
</dbReference>
<dbReference type="Pfam" id="PF08887">
    <property type="entry name" value="GAD-like"/>
    <property type="match status" value="1"/>
</dbReference>
<accession>A0A514EFM6</accession>
<evidence type="ECO:0000259" key="1">
    <source>
        <dbReference type="Pfam" id="PF08887"/>
    </source>
</evidence>
<evidence type="ECO:0000313" key="4">
    <source>
        <dbReference type="Proteomes" id="UP000319349"/>
    </source>
</evidence>
<name>A0A514EFM6_9XANT</name>
<dbReference type="EMBL" id="CP038228">
    <property type="protein sequence ID" value="QDI04826.1"/>
    <property type="molecule type" value="Genomic_DNA"/>
</dbReference>
<proteinExistence type="predicted"/>
<sequence>MRGEDFEIFIEEFGEPTLRRDVPEEALRKWAGKLPGRLLEYWQLEGWSQYADGLFWIVDPDEFEGVTTDWLSGTPLVNIDKFHTIARSAFGSLYLCGETTGRNITINCSIHGIAAVPRELKPKTPVQLDKSIRAFFGSSSPDRFDLDDEQGKPLFRRALSNLGPLEQDEVYGFEPAIASGGRLILENLKRMKAEQHLTILRQLAAPRIPFLNENIDKIS</sequence>
<evidence type="ECO:0000259" key="2">
    <source>
        <dbReference type="Pfam" id="PF08906"/>
    </source>
</evidence>
<keyword evidence="4" id="KW-1185">Reference proteome</keyword>
<feature type="domain" description="T6SS immunity protein Tdi1 C-terminal" evidence="2">
    <location>
        <begin position="130"/>
        <end position="203"/>
    </location>
</feature>
<organism evidence="3 4">
    <name type="scientific">Xanthomonas cerealis pv. cerealis</name>
    <dbReference type="NCBI Taxonomy" id="152263"/>
    <lineage>
        <taxon>Bacteria</taxon>
        <taxon>Pseudomonadati</taxon>
        <taxon>Pseudomonadota</taxon>
        <taxon>Gammaproteobacteria</taxon>
        <taxon>Lysobacterales</taxon>
        <taxon>Lysobacteraceae</taxon>
        <taxon>Xanthomonas</taxon>
        <taxon>Xanthomonas translucens group</taxon>
        <taxon>Xanthomonas cerealis</taxon>
    </lineage>
</organism>
<dbReference type="Proteomes" id="UP000319349">
    <property type="component" value="Chromosome"/>
</dbReference>
<dbReference type="InterPro" id="IPR014983">
    <property type="entry name" value="GAD-rel"/>
</dbReference>
<dbReference type="RefSeq" id="WP_142742692.1">
    <property type="nucleotide sequence ID" value="NZ_CP038228.1"/>
</dbReference>
<gene>
    <name evidence="3" type="ORF">E4A48_15035</name>
</gene>
<reference evidence="3 4" key="1">
    <citation type="submission" date="2019-03" db="EMBL/GenBank/DDBJ databases">
        <title>Tal1 in Xanthomonas translucens pv. cerealis Contributes to Virulence in Bacterial Leaf Streak of Wheat.</title>
        <authorList>
            <person name="Shah S.M.A."/>
            <person name="Haq F."/>
            <person name="Ma W."/>
            <person name="Xu X."/>
            <person name="Wang S."/>
            <person name="Xu Z."/>
            <person name="Zou L."/>
            <person name="Zhu B."/>
            <person name="Chen G."/>
        </authorList>
    </citation>
    <scope>NUCLEOTIDE SEQUENCE [LARGE SCALE GENOMIC DNA]</scope>
    <source>
        <strain evidence="3 4">01</strain>
    </source>
</reference>
<dbReference type="Pfam" id="PF08906">
    <property type="entry name" value="T6SS_Tdi1_C"/>
    <property type="match status" value="1"/>
</dbReference>
<feature type="domain" description="GAD-related" evidence="1">
    <location>
        <begin position="6"/>
        <end position="108"/>
    </location>
</feature>
<evidence type="ECO:0000313" key="3">
    <source>
        <dbReference type="EMBL" id="QDI04826.1"/>
    </source>
</evidence>